<accession>A0A0E9W0N1</accession>
<evidence type="ECO:0000313" key="2">
    <source>
        <dbReference type="EMBL" id="JAH83917.1"/>
    </source>
</evidence>
<name>A0A0E9W0N1_ANGAN</name>
<organism evidence="2">
    <name type="scientific">Anguilla anguilla</name>
    <name type="common">European freshwater eel</name>
    <name type="synonym">Muraena anguilla</name>
    <dbReference type="NCBI Taxonomy" id="7936"/>
    <lineage>
        <taxon>Eukaryota</taxon>
        <taxon>Metazoa</taxon>
        <taxon>Chordata</taxon>
        <taxon>Craniata</taxon>
        <taxon>Vertebrata</taxon>
        <taxon>Euteleostomi</taxon>
        <taxon>Actinopterygii</taxon>
        <taxon>Neopterygii</taxon>
        <taxon>Teleostei</taxon>
        <taxon>Anguilliformes</taxon>
        <taxon>Anguillidae</taxon>
        <taxon>Anguilla</taxon>
    </lineage>
</organism>
<protein>
    <submittedName>
        <fullName evidence="2">Uncharacterized protein</fullName>
    </submittedName>
</protein>
<keyword evidence="1" id="KW-0812">Transmembrane</keyword>
<proteinExistence type="predicted"/>
<sequence length="41" mass="4857">MPQNKCNLILTLFQKSYLYLVESWVCMLNAYPFYLVMAGLH</sequence>
<reference evidence="2" key="1">
    <citation type="submission" date="2014-11" db="EMBL/GenBank/DDBJ databases">
        <authorList>
            <person name="Amaro Gonzalez C."/>
        </authorList>
    </citation>
    <scope>NUCLEOTIDE SEQUENCE</scope>
</reference>
<evidence type="ECO:0000256" key="1">
    <source>
        <dbReference type="SAM" id="Phobius"/>
    </source>
</evidence>
<reference evidence="2" key="2">
    <citation type="journal article" date="2015" name="Fish Shellfish Immunol.">
        <title>Early steps in the European eel (Anguilla anguilla)-Vibrio vulnificus interaction in the gills: Role of the RtxA13 toxin.</title>
        <authorList>
            <person name="Callol A."/>
            <person name="Pajuelo D."/>
            <person name="Ebbesson L."/>
            <person name="Teles M."/>
            <person name="MacKenzie S."/>
            <person name="Amaro C."/>
        </authorList>
    </citation>
    <scope>NUCLEOTIDE SEQUENCE</scope>
</reference>
<keyword evidence="1" id="KW-0472">Membrane</keyword>
<dbReference type="AlphaFoldDB" id="A0A0E9W0N1"/>
<feature type="transmembrane region" description="Helical" evidence="1">
    <location>
        <begin position="17"/>
        <end position="40"/>
    </location>
</feature>
<dbReference type="EMBL" id="GBXM01024660">
    <property type="protein sequence ID" value="JAH83917.1"/>
    <property type="molecule type" value="Transcribed_RNA"/>
</dbReference>
<keyword evidence="1" id="KW-1133">Transmembrane helix</keyword>